<dbReference type="Pfam" id="PF01925">
    <property type="entry name" value="TauE"/>
    <property type="match status" value="1"/>
</dbReference>
<evidence type="ECO:0000313" key="8">
    <source>
        <dbReference type="Proteomes" id="UP000275012"/>
    </source>
</evidence>
<keyword evidence="5 6" id="KW-0472">Membrane</keyword>
<protein>
    <recommendedName>
        <fullName evidence="6">Probable membrane transporter protein</fullName>
    </recommendedName>
</protein>
<organism evidence="7 8">
    <name type="scientific">Solilutibacter pythonis</name>
    <dbReference type="NCBI Taxonomy" id="2483112"/>
    <lineage>
        <taxon>Bacteria</taxon>
        <taxon>Pseudomonadati</taxon>
        <taxon>Pseudomonadota</taxon>
        <taxon>Gammaproteobacteria</taxon>
        <taxon>Lysobacterales</taxon>
        <taxon>Lysobacteraceae</taxon>
        <taxon>Solilutibacter</taxon>
    </lineage>
</organism>
<evidence type="ECO:0000256" key="2">
    <source>
        <dbReference type="ARBA" id="ARBA00009142"/>
    </source>
</evidence>
<comment type="subcellular location">
    <subcellularLocation>
        <location evidence="6">Cell membrane</location>
        <topology evidence="6">Multi-pass membrane protein</topology>
    </subcellularLocation>
    <subcellularLocation>
        <location evidence="1">Membrane</location>
        <topology evidence="1">Multi-pass membrane protein</topology>
    </subcellularLocation>
</comment>
<evidence type="ECO:0000256" key="4">
    <source>
        <dbReference type="ARBA" id="ARBA00022989"/>
    </source>
</evidence>
<dbReference type="Proteomes" id="UP000275012">
    <property type="component" value="Unassembled WGS sequence"/>
</dbReference>
<keyword evidence="3 6" id="KW-0812">Transmembrane</keyword>
<gene>
    <name evidence="7" type="ORF">EBB59_13125</name>
</gene>
<keyword evidence="4 6" id="KW-1133">Transmembrane helix</keyword>
<proteinExistence type="inferred from homology"/>
<evidence type="ECO:0000256" key="5">
    <source>
        <dbReference type="ARBA" id="ARBA00023136"/>
    </source>
</evidence>
<keyword evidence="6" id="KW-1003">Cell membrane</keyword>
<feature type="transmembrane region" description="Helical" evidence="6">
    <location>
        <begin position="26"/>
        <end position="46"/>
    </location>
</feature>
<dbReference type="GO" id="GO:0005886">
    <property type="term" value="C:plasma membrane"/>
    <property type="evidence" value="ECO:0007669"/>
    <property type="project" value="UniProtKB-SubCell"/>
</dbReference>
<sequence>SAFVGIGGGSMTVPLLTWLDVPPVRAVGTSSACGVFIGLASAFGYAMNAPAGALPRHAIGYVYLPAAICVAVASILLAPLGARIAHAISGPALKRVFALFLLAVGASLALGG</sequence>
<evidence type="ECO:0000256" key="3">
    <source>
        <dbReference type="ARBA" id="ARBA00022692"/>
    </source>
</evidence>
<dbReference type="EMBL" id="RFLY01000042">
    <property type="protein sequence ID" value="RMH87382.1"/>
    <property type="molecule type" value="Genomic_DNA"/>
</dbReference>
<dbReference type="RefSeq" id="WP_147455620.1">
    <property type="nucleotide sequence ID" value="NZ_RFLY01000042.1"/>
</dbReference>
<feature type="transmembrane region" description="Helical" evidence="6">
    <location>
        <begin position="92"/>
        <end position="111"/>
    </location>
</feature>
<accession>A0A3M2HKB6</accession>
<dbReference type="PANTHER" id="PTHR43483">
    <property type="entry name" value="MEMBRANE TRANSPORTER PROTEIN HI_0806-RELATED"/>
    <property type="match status" value="1"/>
</dbReference>
<dbReference type="AlphaFoldDB" id="A0A3M2HKB6"/>
<dbReference type="InterPro" id="IPR002781">
    <property type="entry name" value="TM_pro_TauE-like"/>
</dbReference>
<feature type="transmembrane region" description="Helical" evidence="6">
    <location>
        <begin position="58"/>
        <end position="80"/>
    </location>
</feature>
<feature type="non-terminal residue" evidence="7">
    <location>
        <position position="1"/>
    </location>
</feature>
<reference evidence="7 8" key="1">
    <citation type="submission" date="2018-10" db="EMBL/GenBank/DDBJ databases">
        <title>Proposal of Lysobacter pythonis sp. nov. isolated from royal pythons (Python regius).</title>
        <authorList>
            <person name="Hans-Juergen B."/>
            <person name="Huptas C."/>
            <person name="Sandra B."/>
            <person name="Igor L."/>
            <person name="Joachim S."/>
            <person name="Siegfried S."/>
            <person name="Mareike W."/>
            <person name="Peter K."/>
        </authorList>
    </citation>
    <scope>NUCLEOTIDE SEQUENCE [LARGE SCALE GENOMIC DNA]</scope>
    <source>
        <strain evidence="7 8">4284/11</strain>
    </source>
</reference>
<dbReference type="PANTHER" id="PTHR43483:SF3">
    <property type="entry name" value="MEMBRANE TRANSPORTER PROTEIN HI_0806-RELATED"/>
    <property type="match status" value="1"/>
</dbReference>
<dbReference type="OrthoDB" id="457670at2"/>
<evidence type="ECO:0000256" key="1">
    <source>
        <dbReference type="ARBA" id="ARBA00004141"/>
    </source>
</evidence>
<keyword evidence="8" id="KW-1185">Reference proteome</keyword>
<evidence type="ECO:0000313" key="7">
    <source>
        <dbReference type="EMBL" id="RMH87382.1"/>
    </source>
</evidence>
<name>A0A3M2HKB6_9GAMM</name>
<comment type="caution">
    <text evidence="7">The sequence shown here is derived from an EMBL/GenBank/DDBJ whole genome shotgun (WGS) entry which is preliminary data.</text>
</comment>
<evidence type="ECO:0000256" key="6">
    <source>
        <dbReference type="RuleBase" id="RU363041"/>
    </source>
</evidence>
<comment type="similarity">
    <text evidence="2 6">Belongs to the 4-toluene sulfonate uptake permease (TSUP) (TC 2.A.102) family.</text>
</comment>